<dbReference type="Proteomes" id="UP001222325">
    <property type="component" value="Unassembled WGS sequence"/>
</dbReference>
<name>A0AAD6XS02_9AGAR</name>
<feature type="region of interest" description="Disordered" evidence="1">
    <location>
        <begin position="72"/>
        <end position="122"/>
    </location>
</feature>
<dbReference type="AlphaFoldDB" id="A0AAD6XS02"/>
<feature type="compositionally biased region" description="Basic residues" evidence="1">
    <location>
        <begin position="174"/>
        <end position="183"/>
    </location>
</feature>
<proteinExistence type="predicted"/>
<evidence type="ECO:0000313" key="3">
    <source>
        <dbReference type="Proteomes" id="UP001222325"/>
    </source>
</evidence>
<evidence type="ECO:0000313" key="2">
    <source>
        <dbReference type="EMBL" id="KAJ7099248.1"/>
    </source>
</evidence>
<feature type="compositionally biased region" description="Pro residues" evidence="1">
    <location>
        <begin position="78"/>
        <end position="89"/>
    </location>
</feature>
<evidence type="ECO:0000256" key="1">
    <source>
        <dbReference type="SAM" id="MobiDB-lite"/>
    </source>
</evidence>
<protein>
    <submittedName>
        <fullName evidence="2">Uncharacterized protein</fullName>
    </submittedName>
</protein>
<reference evidence="2" key="1">
    <citation type="submission" date="2023-03" db="EMBL/GenBank/DDBJ databases">
        <title>Massive genome expansion in bonnet fungi (Mycena s.s.) driven by repeated elements and novel gene families across ecological guilds.</title>
        <authorList>
            <consortium name="Lawrence Berkeley National Laboratory"/>
            <person name="Harder C.B."/>
            <person name="Miyauchi S."/>
            <person name="Viragh M."/>
            <person name="Kuo A."/>
            <person name="Thoen E."/>
            <person name="Andreopoulos B."/>
            <person name="Lu D."/>
            <person name="Skrede I."/>
            <person name="Drula E."/>
            <person name="Henrissat B."/>
            <person name="Morin E."/>
            <person name="Kohler A."/>
            <person name="Barry K."/>
            <person name="LaButti K."/>
            <person name="Morin E."/>
            <person name="Salamov A."/>
            <person name="Lipzen A."/>
            <person name="Mereny Z."/>
            <person name="Hegedus B."/>
            <person name="Baldrian P."/>
            <person name="Stursova M."/>
            <person name="Weitz H."/>
            <person name="Taylor A."/>
            <person name="Grigoriev I.V."/>
            <person name="Nagy L.G."/>
            <person name="Martin F."/>
            <person name="Kauserud H."/>
        </authorList>
    </citation>
    <scope>NUCLEOTIDE SEQUENCE</scope>
    <source>
        <strain evidence="2">CBHHK173m</strain>
    </source>
</reference>
<dbReference type="EMBL" id="JARJCN010000007">
    <property type="protein sequence ID" value="KAJ7099248.1"/>
    <property type="molecule type" value="Genomic_DNA"/>
</dbReference>
<feature type="compositionally biased region" description="Polar residues" evidence="1">
    <location>
        <begin position="195"/>
        <end position="207"/>
    </location>
</feature>
<organism evidence="2 3">
    <name type="scientific">Mycena belliarum</name>
    <dbReference type="NCBI Taxonomy" id="1033014"/>
    <lineage>
        <taxon>Eukaryota</taxon>
        <taxon>Fungi</taxon>
        <taxon>Dikarya</taxon>
        <taxon>Basidiomycota</taxon>
        <taxon>Agaricomycotina</taxon>
        <taxon>Agaricomycetes</taxon>
        <taxon>Agaricomycetidae</taxon>
        <taxon>Agaricales</taxon>
        <taxon>Marasmiineae</taxon>
        <taxon>Mycenaceae</taxon>
        <taxon>Mycena</taxon>
    </lineage>
</organism>
<sequence>MGAPRDARPLARPRGPGAKGGPYIRTDLQVSVGPTCHTHCMTHPAIPTQPPARSVDPGKTQAMVRALRPVAPDTMVPKSPPTPTPPPTPTRIAYRLLDPAPGGRRRRPHINPNPPIYPGAQSEKIFGRGARRTPALLVSGHPSHQSSTNLKRGPRVQRSTPSVRIPRMKERFCRPPRSRRFSRLSRYTRGGDSRTWCTVHTRSSSSS</sequence>
<accession>A0AAD6XS02</accession>
<gene>
    <name evidence="2" type="ORF">B0H15DRAFT_541206</name>
</gene>
<feature type="region of interest" description="Disordered" evidence="1">
    <location>
        <begin position="138"/>
        <end position="207"/>
    </location>
</feature>
<keyword evidence="3" id="KW-1185">Reference proteome</keyword>
<comment type="caution">
    <text evidence="2">The sequence shown here is derived from an EMBL/GenBank/DDBJ whole genome shotgun (WGS) entry which is preliminary data.</text>
</comment>
<feature type="region of interest" description="Disordered" evidence="1">
    <location>
        <begin position="1"/>
        <end position="25"/>
    </location>
</feature>